<dbReference type="SMART" id="SM00388">
    <property type="entry name" value="HisKA"/>
    <property type="match status" value="1"/>
</dbReference>
<comment type="subcellular location">
    <subcellularLocation>
        <location evidence="2">Cell membrane</location>
        <topology evidence="2">Multi-pass membrane protein</topology>
    </subcellularLocation>
</comment>
<dbReference type="GO" id="GO:0005524">
    <property type="term" value="F:ATP binding"/>
    <property type="evidence" value="ECO:0007669"/>
    <property type="project" value="UniProtKB-KW"/>
</dbReference>
<dbReference type="InterPro" id="IPR003594">
    <property type="entry name" value="HATPase_dom"/>
</dbReference>
<dbReference type="SUPFAM" id="SSF55874">
    <property type="entry name" value="ATPase domain of HSP90 chaperone/DNA topoisomerase II/histidine kinase"/>
    <property type="match status" value="1"/>
</dbReference>
<evidence type="ECO:0000256" key="2">
    <source>
        <dbReference type="ARBA" id="ARBA00004651"/>
    </source>
</evidence>
<keyword evidence="12" id="KW-0902">Two-component regulatory system</keyword>
<keyword evidence="13 14" id="KW-0472">Membrane</keyword>
<dbReference type="Pfam" id="PF00512">
    <property type="entry name" value="HisKA"/>
    <property type="match status" value="1"/>
</dbReference>
<evidence type="ECO:0000256" key="8">
    <source>
        <dbReference type="ARBA" id="ARBA00022741"/>
    </source>
</evidence>
<feature type="transmembrane region" description="Helical" evidence="14">
    <location>
        <begin position="161"/>
        <end position="183"/>
    </location>
</feature>
<dbReference type="PANTHER" id="PTHR45528:SF1">
    <property type="entry name" value="SENSOR HISTIDINE KINASE CPXA"/>
    <property type="match status" value="1"/>
</dbReference>
<dbReference type="PROSITE" id="PS50885">
    <property type="entry name" value="HAMP"/>
    <property type="match status" value="1"/>
</dbReference>
<evidence type="ECO:0000313" key="17">
    <source>
        <dbReference type="EMBL" id="OLS01501.1"/>
    </source>
</evidence>
<dbReference type="Pfam" id="PF00672">
    <property type="entry name" value="HAMP"/>
    <property type="match status" value="1"/>
</dbReference>
<comment type="caution">
    <text evidence="17">The sequence shown here is derived from an EMBL/GenBank/DDBJ whole genome shotgun (WGS) entry which is preliminary data.</text>
</comment>
<keyword evidence="5" id="KW-0597">Phosphoprotein</keyword>
<dbReference type="Gene3D" id="1.10.287.130">
    <property type="match status" value="1"/>
</dbReference>
<keyword evidence="8" id="KW-0547">Nucleotide-binding</keyword>
<evidence type="ECO:0000256" key="11">
    <source>
        <dbReference type="ARBA" id="ARBA00022989"/>
    </source>
</evidence>
<dbReference type="Gene3D" id="3.30.565.10">
    <property type="entry name" value="Histidine kinase-like ATPase, C-terminal domain"/>
    <property type="match status" value="1"/>
</dbReference>
<proteinExistence type="predicted"/>
<reference evidence="17 18" key="1">
    <citation type="submission" date="2016-02" db="EMBL/GenBank/DDBJ databases">
        <title>Genome sequence of Tissierella creatinophila DSM 6911.</title>
        <authorList>
            <person name="Poehlein A."/>
            <person name="Daniel R."/>
        </authorList>
    </citation>
    <scope>NUCLEOTIDE SEQUENCE [LARGE SCALE GENOMIC DNA]</scope>
    <source>
        <strain evidence="17 18">DSM 6911</strain>
    </source>
</reference>
<evidence type="ECO:0000256" key="4">
    <source>
        <dbReference type="ARBA" id="ARBA00022475"/>
    </source>
</evidence>
<keyword evidence="11 14" id="KW-1133">Transmembrane helix</keyword>
<dbReference type="InterPro" id="IPR003660">
    <property type="entry name" value="HAMP_dom"/>
</dbReference>
<dbReference type="SMART" id="SM00304">
    <property type="entry name" value="HAMP"/>
    <property type="match status" value="1"/>
</dbReference>
<dbReference type="InterPro" id="IPR003661">
    <property type="entry name" value="HisK_dim/P_dom"/>
</dbReference>
<feature type="transmembrane region" description="Helical" evidence="14">
    <location>
        <begin position="12"/>
        <end position="29"/>
    </location>
</feature>
<dbReference type="CDD" id="cd06225">
    <property type="entry name" value="HAMP"/>
    <property type="match status" value="1"/>
</dbReference>
<evidence type="ECO:0000256" key="12">
    <source>
        <dbReference type="ARBA" id="ARBA00023012"/>
    </source>
</evidence>
<dbReference type="InterPro" id="IPR050398">
    <property type="entry name" value="HssS/ArlS-like"/>
</dbReference>
<gene>
    <name evidence="17" type="primary">cssS</name>
    <name evidence="17" type="ORF">TICRE_25400</name>
</gene>
<evidence type="ECO:0000256" key="1">
    <source>
        <dbReference type="ARBA" id="ARBA00000085"/>
    </source>
</evidence>
<keyword evidence="4" id="KW-1003">Cell membrane</keyword>
<evidence type="ECO:0000256" key="5">
    <source>
        <dbReference type="ARBA" id="ARBA00022553"/>
    </source>
</evidence>
<accession>A0A1U7M2I0</accession>
<dbReference type="SUPFAM" id="SSF47384">
    <property type="entry name" value="Homodimeric domain of signal transducing histidine kinase"/>
    <property type="match status" value="1"/>
</dbReference>
<keyword evidence="18" id="KW-1185">Reference proteome</keyword>
<name>A0A1U7M2I0_TISCR</name>
<evidence type="ECO:0000256" key="13">
    <source>
        <dbReference type="ARBA" id="ARBA00023136"/>
    </source>
</evidence>
<protein>
    <recommendedName>
        <fullName evidence="3">histidine kinase</fullName>
        <ecNumber evidence="3">2.7.13.3</ecNumber>
    </recommendedName>
</protein>
<keyword evidence="9 17" id="KW-0418">Kinase</keyword>
<evidence type="ECO:0000313" key="18">
    <source>
        <dbReference type="Proteomes" id="UP000186112"/>
    </source>
</evidence>
<evidence type="ECO:0000259" key="16">
    <source>
        <dbReference type="PROSITE" id="PS50885"/>
    </source>
</evidence>
<comment type="catalytic activity">
    <reaction evidence="1">
        <text>ATP + protein L-histidine = ADP + protein N-phospho-L-histidine.</text>
        <dbReference type="EC" id="2.7.13.3"/>
    </reaction>
</comment>
<keyword evidence="6 17" id="KW-0808">Transferase</keyword>
<keyword evidence="10" id="KW-0067">ATP-binding</keyword>
<evidence type="ECO:0000256" key="7">
    <source>
        <dbReference type="ARBA" id="ARBA00022692"/>
    </source>
</evidence>
<dbReference type="InterPro" id="IPR036890">
    <property type="entry name" value="HATPase_C_sf"/>
</dbReference>
<dbReference type="PROSITE" id="PS50109">
    <property type="entry name" value="HIS_KIN"/>
    <property type="match status" value="1"/>
</dbReference>
<keyword evidence="7 14" id="KW-0812">Transmembrane</keyword>
<evidence type="ECO:0000256" key="6">
    <source>
        <dbReference type="ARBA" id="ARBA00022679"/>
    </source>
</evidence>
<evidence type="ECO:0000259" key="15">
    <source>
        <dbReference type="PROSITE" id="PS50109"/>
    </source>
</evidence>
<sequence>MKNKSLSMQIWIVFTSITLFIALLLSFVIPNTLRSFFTEEIYSTLESAQNIILNRYWIEDFNDLNSNTSSLEDIRMVNHIVIYENNKIALKNPIPDEFLNKIKKDIDTQRVQNKRYKFSLNNDTVFYIINKSNPLDNYNYLISYIGDSYRNDLVYTLFKKLISVMVLILILSWIPALLLAKYLSKPLVDLERKVEKLASRDWQEPMHIDRNDEIGKLGTSIEDLRMQLIKQDKLERDFLQNISHDLKTPVMVIRSFLQAIKDDIFPKGDLDSSLDLIDEEAERLEKRIKELLYFSKLDYLSYEKNNFKQFSLDNLIVETVDKFKFNSKNIEFSLDLSDTSINGDRDKWIVVIENILDNALRYAKREITINLKEDNKKTILKIANDGPNIEESTFKNLFTRYNKGNRGEFGLGLAIADKILKLHGASIYAENKEKGVLFVIEIKNEVR</sequence>
<dbReference type="OrthoDB" id="9780718at2"/>
<dbReference type="AlphaFoldDB" id="A0A1U7M2I0"/>
<evidence type="ECO:0000256" key="9">
    <source>
        <dbReference type="ARBA" id="ARBA00022777"/>
    </source>
</evidence>
<feature type="domain" description="HAMP" evidence="16">
    <location>
        <begin position="181"/>
        <end position="233"/>
    </location>
</feature>
<dbReference type="InterPro" id="IPR036097">
    <property type="entry name" value="HisK_dim/P_sf"/>
</dbReference>
<evidence type="ECO:0000256" key="10">
    <source>
        <dbReference type="ARBA" id="ARBA00022840"/>
    </source>
</evidence>
<dbReference type="Proteomes" id="UP000186112">
    <property type="component" value="Unassembled WGS sequence"/>
</dbReference>
<dbReference type="Gene3D" id="6.10.340.10">
    <property type="match status" value="1"/>
</dbReference>
<dbReference type="RefSeq" id="WP_075728651.1">
    <property type="nucleotide sequence ID" value="NZ_LTDM01000066.1"/>
</dbReference>
<dbReference type="EMBL" id="LTDM01000066">
    <property type="protein sequence ID" value="OLS01501.1"/>
    <property type="molecule type" value="Genomic_DNA"/>
</dbReference>
<feature type="domain" description="Histidine kinase" evidence="15">
    <location>
        <begin position="241"/>
        <end position="446"/>
    </location>
</feature>
<organism evidence="17 18">
    <name type="scientific">Tissierella creatinophila DSM 6911</name>
    <dbReference type="NCBI Taxonomy" id="1123403"/>
    <lineage>
        <taxon>Bacteria</taxon>
        <taxon>Bacillati</taxon>
        <taxon>Bacillota</taxon>
        <taxon>Tissierellia</taxon>
        <taxon>Tissierellales</taxon>
        <taxon>Tissierellaceae</taxon>
        <taxon>Tissierella</taxon>
    </lineage>
</organism>
<dbReference type="SUPFAM" id="SSF158472">
    <property type="entry name" value="HAMP domain-like"/>
    <property type="match status" value="1"/>
</dbReference>
<dbReference type="PANTHER" id="PTHR45528">
    <property type="entry name" value="SENSOR HISTIDINE KINASE CPXA"/>
    <property type="match status" value="1"/>
</dbReference>
<dbReference type="InterPro" id="IPR005467">
    <property type="entry name" value="His_kinase_dom"/>
</dbReference>
<dbReference type="CDD" id="cd00082">
    <property type="entry name" value="HisKA"/>
    <property type="match status" value="1"/>
</dbReference>
<dbReference type="SMART" id="SM00387">
    <property type="entry name" value="HATPase_c"/>
    <property type="match status" value="1"/>
</dbReference>
<evidence type="ECO:0000256" key="3">
    <source>
        <dbReference type="ARBA" id="ARBA00012438"/>
    </source>
</evidence>
<evidence type="ECO:0000256" key="14">
    <source>
        <dbReference type="SAM" id="Phobius"/>
    </source>
</evidence>
<dbReference type="EC" id="2.7.13.3" evidence="3"/>
<dbReference type="Pfam" id="PF02518">
    <property type="entry name" value="HATPase_c"/>
    <property type="match status" value="1"/>
</dbReference>
<dbReference type="CDD" id="cd00075">
    <property type="entry name" value="HATPase"/>
    <property type="match status" value="1"/>
</dbReference>
<dbReference type="GO" id="GO:0005886">
    <property type="term" value="C:plasma membrane"/>
    <property type="evidence" value="ECO:0007669"/>
    <property type="project" value="UniProtKB-SubCell"/>
</dbReference>
<dbReference type="GO" id="GO:0000155">
    <property type="term" value="F:phosphorelay sensor kinase activity"/>
    <property type="evidence" value="ECO:0007669"/>
    <property type="project" value="InterPro"/>
</dbReference>